<evidence type="ECO:0000313" key="2">
    <source>
        <dbReference type="Proteomes" id="UP001156870"/>
    </source>
</evidence>
<dbReference type="AlphaFoldDB" id="A0AA37T1J1"/>
<sequence>MTSNSDVESQADDIVRKGEQALFTSPCHSENQYDTLSFQVFEDKSTSLSSPADDGHYCQCDACSYYSCAFDMSIFEAQVFNLSPSVYLIQPSPIYLHDIDYPPKQFA</sequence>
<gene>
    <name evidence="1" type="ORF">GCM10007877_00350</name>
</gene>
<dbReference type="EMBL" id="BSPD01000001">
    <property type="protein sequence ID" value="GLS24324.1"/>
    <property type="molecule type" value="Genomic_DNA"/>
</dbReference>
<reference evidence="1 2" key="1">
    <citation type="journal article" date="2014" name="Int. J. Syst. Evol. Microbiol.">
        <title>Complete genome sequence of Corynebacterium casei LMG S-19264T (=DSM 44701T), isolated from a smear-ripened cheese.</title>
        <authorList>
            <consortium name="US DOE Joint Genome Institute (JGI-PGF)"/>
            <person name="Walter F."/>
            <person name="Albersmeier A."/>
            <person name="Kalinowski J."/>
            <person name="Ruckert C."/>
        </authorList>
    </citation>
    <scope>NUCLEOTIDE SEQUENCE [LARGE SCALE GENOMIC DNA]</scope>
    <source>
        <strain evidence="1 2">NBRC 110095</strain>
    </source>
</reference>
<name>A0AA37T1J1_9GAMM</name>
<comment type="caution">
    <text evidence="1">The sequence shown here is derived from an EMBL/GenBank/DDBJ whole genome shotgun (WGS) entry which is preliminary data.</text>
</comment>
<accession>A0AA37T1J1</accession>
<protein>
    <submittedName>
        <fullName evidence="1">Uncharacterized protein</fullName>
    </submittedName>
</protein>
<dbReference type="Proteomes" id="UP001156870">
    <property type="component" value="Unassembled WGS sequence"/>
</dbReference>
<proteinExistence type="predicted"/>
<evidence type="ECO:0000313" key="1">
    <source>
        <dbReference type="EMBL" id="GLS24324.1"/>
    </source>
</evidence>
<dbReference type="RefSeq" id="WP_232595263.1">
    <property type="nucleotide sequence ID" value="NZ_BSPD01000001.1"/>
</dbReference>
<keyword evidence="2" id="KW-1185">Reference proteome</keyword>
<organism evidence="1 2">
    <name type="scientific">Marinibactrum halimedae</name>
    <dbReference type="NCBI Taxonomy" id="1444977"/>
    <lineage>
        <taxon>Bacteria</taxon>
        <taxon>Pseudomonadati</taxon>
        <taxon>Pseudomonadota</taxon>
        <taxon>Gammaproteobacteria</taxon>
        <taxon>Cellvibrionales</taxon>
        <taxon>Cellvibrionaceae</taxon>
        <taxon>Marinibactrum</taxon>
    </lineage>
</organism>